<keyword evidence="5 6" id="KW-0539">Nucleus</keyword>
<dbReference type="EMBL" id="JAPUFD010000013">
    <property type="protein sequence ID" value="MDI1491134.1"/>
    <property type="molecule type" value="Genomic_DNA"/>
</dbReference>
<dbReference type="InterPro" id="IPR012972">
    <property type="entry name" value="NLE"/>
</dbReference>
<name>A0AA43QT73_9LECA</name>
<sequence length="485" mass="51692">MAGNAASPEDKPASQVRISLSTKQPDVSLAQNPGPILVNTNFRRYALSTLVNTLREAEKPTPFEFLINGTFLRTSLEEYLNATGISAETLLAVEYVKAIIPPLYVASYEHDDWVSSIDVISASSAESNSTSATPITPGQERILSGSYDGLLRMWNMSSQVLATSPSSSGGGHTAPVKAVKVADPSLVVSSSLDRTIRVWRYTEDSAEYSASLQPKIELYGHKASIDSLAVHRPSNRILSASADHSVGLWSTRKSDAPQAPPSLIPSLSSQGAKRRKVGPATSTPQRGALALMKSHNAPVSDTMFAPNDSTVAYSTSWDHTLKTWDLTSSTCVDTRSTSHPLFSLTALSSLNLLAAGTSARHITLIDPRASATTVSAMTLRGHMNAVVSLATDPQSSYGLVSASHDGTCRVWDVRSSRSDKEGRVGDSTYVIERESTKGQARKAAGEGTKVFGVCWDADVGIVSAGEDKRVQINQGKGIVGDQKAQ</sequence>
<keyword evidence="2 6" id="KW-0698">rRNA processing</keyword>
<dbReference type="InterPro" id="IPR020472">
    <property type="entry name" value="WD40_PAC1"/>
</dbReference>
<keyword evidence="4" id="KW-0677">Repeat</keyword>
<dbReference type="CDD" id="cd00200">
    <property type="entry name" value="WD40"/>
    <property type="match status" value="1"/>
</dbReference>
<protein>
    <recommendedName>
        <fullName evidence="6">Ribosome biogenesis protein YTM1</fullName>
    </recommendedName>
</protein>
<evidence type="ECO:0000256" key="6">
    <source>
        <dbReference type="HAMAP-Rule" id="MF_03029"/>
    </source>
</evidence>
<dbReference type="PROSITE" id="PS50294">
    <property type="entry name" value="WD_REPEATS_REGION"/>
    <property type="match status" value="2"/>
</dbReference>
<feature type="repeat" description="WD" evidence="7">
    <location>
        <begin position="292"/>
        <end position="334"/>
    </location>
</feature>
<evidence type="ECO:0000313" key="10">
    <source>
        <dbReference type="EMBL" id="MDI1491134.1"/>
    </source>
</evidence>
<feature type="repeat" description="WD" evidence="7">
    <location>
        <begin position="123"/>
        <end position="164"/>
    </location>
</feature>
<dbReference type="AlphaFoldDB" id="A0AA43QT73"/>
<feature type="domain" description="NLE" evidence="9">
    <location>
        <begin position="16"/>
        <end position="80"/>
    </location>
</feature>
<dbReference type="InterPro" id="IPR019775">
    <property type="entry name" value="WD40_repeat_CS"/>
</dbReference>
<organism evidence="10 11">
    <name type="scientific">Ramalina farinacea</name>
    <dbReference type="NCBI Taxonomy" id="258253"/>
    <lineage>
        <taxon>Eukaryota</taxon>
        <taxon>Fungi</taxon>
        <taxon>Dikarya</taxon>
        <taxon>Ascomycota</taxon>
        <taxon>Pezizomycotina</taxon>
        <taxon>Lecanoromycetes</taxon>
        <taxon>OSLEUM clade</taxon>
        <taxon>Lecanoromycetidae</taxon>
        <taxon>Lecanorales</taxon>
        <taxon>Lecanorineae</taxon>
        <taxon>Ramalinaceae</taxon>
        <taxon>Ramalina</taxon>
    </lineage>
</organism>
<dbReference type="PANTHER" id="PTHR19855">
    <property type="entry name" value="WD40 REPEAT PROTEIN 12, 37"/>
    <property type="match status" value="1"/>
</dbReference>
<dbReference type="HAMAP" id="MF_03029">
    <property type="entry name" value="WDR12"/>
    <property type="match status" value="1"/>
</dbReference>
<dbReference type="GO" id="GO:0070545">
    <property type="term" value="C:PeBoW complex"/>
    <property type="evidence" value="ECO:0007669"/>
    <property type="project" value="TreeGrafter"/>
</dbReference>
<keyword evidence="1 6" id="KW-0690">Ribosome biogenesis</keyword>
<keyword evidence="3 7" id="KW-0853">WD repeat</keyword>
<feature type="repeat" description="WD" evidence="7">
    <location>
        <begin position="218"/>
        <end position="259"/>
    </location>
</feature>
<dbReference type="PANTHER" id="PTHR19855:SF11">
    <property type="entry name" value="RIBOSOME BIOGENESIS PROTEIN WDR12"/>
    <property type="match status" value="1"/>
</dbReference>
<evidence type="ECO:0000313" key="11">
    <source>
        <dbReference type="Proteomes" id="UP001161017"/>
    </source>
</evidence>
<evidence type="ECO:0000256" key="5">
    <source>
        <dbReference type="ARBA" id="ARBA00023242"/>
    </source>
</evidence>
<dbReference type="InterPro" id="IPR015943">
    <property type="entry name" value="WD40/YVTN_repeat-like_dom_sf"/>
</dbReference>
<comment type="similarity">
    <text evidence="6">Belongs to the WD repeat WDR12/YTM1 family.</text>
</comment>
<feature type="repeat" description="WD" evidence="7">
    <location>
        <begin position="169"/>
        <end position="209"/>
    </location>
</feature>
<keyword evidence="11" id="KW-1185">Reference proteome</keyword>
<dbReference type="GO" id="GO:0005654">
    <property type="term" value="C:nucleoplasm"/>
    <property type="evidence" value="ECO:0007669"/>
    <property type="project" value="UniProtKB-SubCell"/>
</dbReference>
<dbReference type="PRINTS" id="PR00320">
    <property type="entry name" value="GPROTEINBRPT"/>
</dbReference>
<dbReference type="Pfam" id="PF08154">
    <property type="entry name" value="NLE"/>
    <property type="match status" value="1"/>
</dbReference>
<feature type="region of interest" description="Disordered" evidence="8">
    <location>
        <begin position="251"/>
        <end position="285"/>
    </location>
</feature>
<evidence type="ECO:0000256" key="1">
    <source>
        <dbReference type="ARBA" id="ARBA00022517"/>
    </source>
</evidence>
<dbReference type="InterPro" id="IPR028599">
    <property type="entry name" value="WDR12/Ytm1"/>
</dbReference>
<evidence type="ECO:0000256" key="8">
    <source>
        <dbReference type="SAM" id="MobiDB-lite"/>
    </source>
</evidence>
<dbReference type="PROSITE" id="PS50082">
    <property type="entry name" value="WD_REPEATS_2"/>
    <property type="match status" value="5"/>
</dbReference>
<evidence type="ECO:0000259" key="9">
    <source>
        <dbReference type="Pfam" id="PF08154"/>
    </source>
</evidence>
<evidence type="ECO:0000256" key="7">
    <source>
        <dbReference type="PROSITE-ProRule" id="PRU00221"/>
    </source>
</evidence>
<evidence type="ECO:0000256" key="3">
    <source>
        <dbReference type="ARBA" id="ARBA00022574"/>
    </source>
</evidence>
<evidence type="ECO:0000256" key="4">
    <source>
        <dbReference type="ARBA" id="ARBA00022737"/>
    </source>
</evidence>
<comment type="function">
    <text evidence="6">Component of the NOP7 complex, which is required for maturation of the 25S and 5.8S ribosomal RNAs and formation of the 60S ribosome.</text>
</comment>
<comment type="subcellular location">
    <subcellularLocation>
        <location evidence="6">Nucleus</location>
        <location evidence="6">Nucleolus</location>
    </subcellularLocation>
    <subcellularLocation>
        <location evidence="6">Nucleus</location>
        <location evidence="6">Nucleoplasm</location>
    </subcellularLocation>
</comment>
<dbReference type="InterPro" id="IPR001680">
    <property type="entry name" value="WD40_rpt"/>
</dbReference>
<dbReference type="InterPro" id="IPR036322">
    <property type="entry name" value="WD40_repeat_dom_sf"/>
</dbReference>
<feature type="repeat" description="WD" evidence="7">
    <location>
        <begin position="379"/>
        <end position="421"/>
    </location>
</feature>
<dbReference type="PROSITE" id="PS00678">
    <property type="entry name" value="WD_REPEATS_1"/>
    <property type="match status" value="3"/>
</dbReference>
<dbReference type="GO" id="GO:0000463">
    <property type="term" value="P:maturation of LSU-rRNA from tricistronic rRNA transcript (SSU-rRNA, 5.8S rRNA, LSU-rRNA)"/>
    <property type="evidence" value="ECO:0007669"/>
    <property type="project" value="UniProtKB-UniRule"/>
</dbReference>
<dbReference type="Gene3D" id="2.130.10.10">
    <property type="entry name" value="YVTN repeat-like/Quinoprotein amine dehydrogenase"/>
    <property type="match status" value="1"/>
</dbReference>
<evidence type="ECO:0000256" key="2">
    <source>
        <dbReference type="ARBA" id="ARBA00022552"/>
    </source>
</evidence>
<dbReference type="Proteomes" id="UP001161017">
    <property type="component" value="Unassembled WGS sequence"/>
</dbReference>
<dbReference type="Pfam" id="PF00400">
    <property type="entry name" value="WD40"/>
    <property type="match status" value="5"/>
</dbReference>
<comment type="subunit">
    <text evidence="6">Component of the NOP7 complex, composed of ERB1, NOP7 and YTM1. Within the NOP7 complex ERB1 appears to interact directly with NOP7 and YTM1. The NOP7 complex also associates with the 66S pre-ribosome.</text>
</comment>
<accession>A0AA43QT73</accession>
<comment type="caution">
    <text evidence="10">The sequence shown here is derived from an EMBL/GenBank/DDBJ whole genome shotgun (WGS) entry which is preliminary data.</text>
</comment>
<dbReference type="GO" id="GO:0000466">
    <property type="term" value="P:maturation of 5.8S rRNA from tricistronic rRNA transcript (SSU-rRNA, 5.8S rRNA, LSU-rRNA)"/>
    <property type="evidence" value="ECO:0007669"/>
    <property type="project" value="UniProtKB-UniRule"/>
</dbReference>
<dbReference type="SUPFAM" id="SSF50978">
    <property type="entry name" value="WD40 repeat-like"/>
    <property type="match status" value="1"/>
</dbReference>
<reference evidence="10" key="1">
    <citation type="journal article" date="2023" name="Genome Biol. Evol.">
        <title>First Whole Genome Sequence and Flow Cytometry Genome Size Data for the Lichen-Forming Fungus Ramalina farinacea (Ascomycota).</title>
        <authorList>
            <person name="Llewellyn T."/>
            <person name="Mian S."/>
            <person name="Hill R."/>
            <person name="Leitch I.J."/>
            <person name="Gaya E."/>
        </authorList>
    </citation>
    <scope>NUCLEOTIDE SEQUENCE</scope>
    <source>
        <strain evidence="10">LIQ254RAFAR</strain>
    </source>
</reference>
<proteinExistence type="inferred from homology"/>
<dbReference type="SMART" id="SM00320">
    <property type="entry name" value="WD40"/>
    <property type="match status" value="7"/>
</dbReference>
<dbReference type="GO" id="GO:0030687">
    <property type="term" value="C:preribosome, large subunit precursor"/>
    <property type="evidence" value="ECO:0007669"/>
    <property type="project" value="UniProtKB-UniRule"/>
</dbReference>
<gene>
    <name evidence="10" type="primary">YTM1_1</name>
    <name evidence="6" type="synonym">YTM1</name>
    <name evidence="10" type="ORF">OHK93_002341</name>
</gene>
<dbReference type="GO" id="GO:0043021">
    <property type="term" value="F:ribonucleoprotein complex binding"/>
    <property type="evidence" value="ECO:0007669"/>
    <property type="project" value="UniProtKB-UniRule"/>
</dbReference>